<evidence type="ECO:0000256" key="5">
    <source>
        <dbReference type="ARBA" id="ARBA00022989"/>
    </source>
</evidence>
<comment type="caution">
    <text evidence="9">The sequence shown here is derived from an EMBL/GenBank/DDBJ whole genome shotgun (WGS) entry which is preliminary data.</text>
</comment>
<evidence type="ECO:0000256" key="4">
    <source>
        <dbReference type="ARBA" id="ARBA00022692"/>
    </source>
</evidence>
<dbReference type="EMBL" id="LFZX01000051">
    <property type="protein sequence ID" value="KNC67744.1"/>
    <property type="molecule type" value="Genomic_DNA"/>
</dbReference>
<keyword evidence="3" id="KW-0808">Transferase</keyword>
<dbReference type="InterPro" id="IPR003362">
    <property type="entry name" value="Bact_transf"/>
</dbReference>
<comment type="similarity">
    <text evidence="2">Belongs to the bacterial sugar transferase family.</text>
</comment>
<evidence type="ECO:0000256" key="3">
    <source>
        <dbReference type="ARBA" id="ARBA00022679"/>
    </source>
</evidence>
<evidence type="ECO:0000256" key="2">
    <source>
        <dbReference type="ARBA" id="ARBA00006464"/>
    </source>
</evidence>
<dbReference type="AlphaFoldDB" id="A0A0L0ETK2"/>
<feature type="transmembrane region" description="Helical" evidence="7">
    <location>
        <begin position="157"/>
        <end position="181"/>
    </location>
</feature>
<evidence type="ECO:0000313" key="10">
    <source>
        <dbReference type="Proteomes" id="UP000036850"/>
    </source>
</evidence>
<organism evidence="9 10">
    <name type="scientific">Pseudoalteromonas rubra</name>
    <dbReference type="NCBI Taxonomy" id="43658"/>
    <lineage>
        <taxon>Bacteria</taxon>
        <taxon>Pseudomonadati</taxon>
        <taxon>Pseudomonadota</taxon>
        <taxon>Gammaproteobacteria</taxon>
        <taxon>Alteromonadales</taxon>
        <taxon>Pseudoalteromonadaceae</taxon>
        <taxon>Pseudoalteromonas</taxon>
    </lineage>
</organism>
<proteinExistence type="inferred from homology"/>
<dbReference type="PATRIC" id="fig|43658.6.peg.3915"/>
<evidence type="ECO:0000313" key="9">
    <source>
        <dbReference type="EMBL" id="KNC67744.1"/>
    </source>
</evidence>
<dbReference type="Pfam" id="PF02397">
    <property type="entry name" value="Bac_transf"/>
    <property type="match status" value="1"/>
</dbReference>
<dbReference type="GO" id="GO:0016020">
    <property type="term" value="C:membrane"/>
    <property type="evidence" value="ECO:0007669"/>
    <property type="project" value="UniProtKB-SubCell"/>
</dbReference>
<dbReference type="Proteomes" id="UP000036850">
    <property type="component" value="Unassembled WGS sequence"/>
</dbReference>
<keyword evidence="4 7" id="KW-0812">Transmembrane</keyword>
<evidence type="ECO:0000259" key="8">
    <source>
        <dbReference type="Pfam" id="PF02397"/>
    </source>
</evidence>
<protein>
    <submittedName>
        <fullName evidence="9">Exopolysaccharide biosynthesis protein</fullName>
    </submittedName>
</protein>
<comment type="subcellular location">
    <subcellularLocation>
        <location evidence="1">Membrane</location>
        <topology evidence="1">Multi-pass membrane protein</topology>
    </subcellularLocation>
</comment>
<dbReference type="InterPro" id="IPR017475">
    <property type="entry name" value="EPS_sugar_tfrase"/>
</dbReference>
<dbReference type="NCBIfam" id="TIGR03025">
    <property type="entry name" value="EPS_sugtrans"/>
    <property type="match status" value="1"/>
</dbReference>
<dbReference type="PANTHER" id="PTHR30576">
    <property type="entry name" value="COLANIC BIOSYNTHESIS UDP-GLUCOSE LIPID CARRIER TRANSFERASE"/>
    <property type="match status" value="1"/>
</dbReference>
<accession>A0A0L0ETK2</accession>
<gene>
    <name evidence="9" type="ORF">AC626_08885</name>
</gene>
<keyword evidence="5 7" id="KW-1133">Transmembrane helix</keyword>
<name>A0A0L0ETK2_9GAMM</name>
<evidence type="ECO:0000256" key="6">
    <source>
        <dbReference type="ARBA" id="ARBA00023136"/>
    </source>
</evidence>
<dbReference type="PANTHER" id="PTHR30576:SF0">
    <property type="entry name" value="UNDECAPRENYL-PHOSPHATE N-ACETYLGALACTOSAMINYL 1-PHOSPHATE TRANSFERASE-RELATED"/>
    <property type="match status" value="1"/>
</dbReference>
<keyword evidence="6 7" id="KW-0472">Membrane</keyword>
<feature type="domain" description="Bacterial sugar transferase" evidence="8">
    <location>
        <begin position="155"/>
        <end position="337"/>
    </location>
</feature>
<evidence type="ECO:0000256" key="7">
    <source>
        <dbReference type="SAM" id="Phobius"/>
    </source>
</evidence>
<reference evidence="10" key="1">
    <citation type="submission" date="2015-07" db="EMBL/GenBank/DDBJ databases">
        <title>Draft genome sequence of a Pseudoalteromonas rubra strain, OCN096, isolated from Kaneohe Bay, Oahu, Hawaii.</title>
        <authorList>
            <person name="Beurmann S."/>
            <person name="Ushijima B."/>
            <person name="Belcaid M."/>
            <person name="Callahan S.M."/>
            <person name="Aeby G.S."/>
        </authorList>
    </citation>
    <scope>NUCLEOTIDE SEQUENCE [LARGE SCALE GENOMIC DNA]</scope>
    <source>
        <strain evidence="10">OCN096</strain>
    </source>
</reference>
<dbReference type="GO" id="GO:0016780">
    <property type="term" value="F:phosphotransferase activity, for other substituted phosphate groups"/>
    <property type="evidence" value="ECO:0007669"/>
    <property type="project" value="TreeGrafter"/>
</dbReference>
<sequence length="342" mass="39755">MLYLTFFYEKNTLLFFNNCQELFDLIMVNKFKKSKSFKAPKYAYKAKEIYVYCPNDQVDVIQEVLAGSDVKVVFNDYHLTNLDQKVITHFENTRLSNDEREFLVSATEYGAWVEPLVSYLDERCGYTEVSLLKSSYFLHQKAFSILSTKRTQRAKRVIDIFSALILLVLTAPISVIAALMIKLESPGPIFYRQKRTGQYNIEFDVIKFRSMRTDAEKGGAQWATKNDSRVTKVGKFIRKTRIDELPQLLNVLKGEMSMVGPRPEREIFIETLENEIKYYRFRHAVKPGVTGLAQVSYPYGASVQDAIWKHKYDIHYIKHHSTYIDLKIMLHTVKVVVMGMGR</sequence>
<evidence type="ECO:0000256" key="1">
    <source>
        <dbReference type="ARBA" id="ARBA00004141"/>
    </source>
</evidence>